<proteinExistence type="predicted"/>
<dbReference type="EMBL" id="AORC01000003">
    <property type="protein sequence ID" value="EYT50633.1"/>
    <property type="molecule type" value="Genomic_DNA"/>
</dbReference>
<dbReference type="RefSeq" id="WP_031306842.1">
    <property type="nucleotide sequence ID" value="NZ_AORC01000003.1"/>
</dbReference>
<gene>
    <name evidence="2" type="ORF">D641_0102070</name>
</gene>
<dbReference type="GO" id="GO:0004803">
    <property type="term" value="F:transposase activity"/>
    <property type="evidence" value="ECO:0007669"/>
    <property type="project" value="InterPro"/>
</dbReference>
<sequence>MANYKYPVELRERATRLAVEARRDPATRIGAIARIAKQTNVHKEALRNWVSKAEAADIPTEAVDAETRIRQLEAENRELRRSNEILKSATAFFAAEFDRPQK</sequence>
<keyword evidence="1" id="KW-0175">Coiled coil</keyword>
<dbReference type="STRING" id="1249481.D641_0102070"/>
<dbReference type="InterPro" id="IPR036388">
    <property type="entry name" value="WH-like_DNA-bd_sf"/>
</dbReference>
<keyword evidence="3" id="KW-1185">Reference proteome</keyword>
<comment type="caution">
    <text evidence="2">The sequence shown here is derived from an EMBL/GenBank/DDBJ whole genome shotgun (WGS) entry which is preliminary data.</text>
</comment>
<name>A0A022KXH6_9MICO</name>
<dbReference type="Pfam" id="PF01527">
    <property type="entry name" value="HTH_Tnp_1"/>
    <property type="match status" value="1"/>
</dbReference>
<evidence type="ECO:0000313" key="3">
    <source>
        <dbReference type="Proteomes" id="UP000019754"/>
    </source>
</evidence>
<dbReference type="OrthoDB" id="4426778at2"/>
<evidence type="ECO:0000313" key="2">
    <source>
        <dbReference type="EMBL" id="EYT50633.1"/>
    </source>
</evidence>
<dbReference type="GO" id="GO:0006313">
    <property type="term" value="P:DNA transposition"/>
    <property type="evidence" value="ECO:0007669"/>
    <property type="project" value="InterPro"/>
</dbReference>
<dbReference type="InterPro" id="IPR002514">
    <property type="entry name" value="Transposase_8"/>
</dbReference>
<dbReference type="SUPFAM" id="SSF46689">
    <property type="entry name" value="Homeodomain-like"/>
    <property type="match status" value="1"/>
</dbReference>
<dbReference type="InterPro" id="IPR009057">
    <property type="entry name" value="Homeodomain-like_sf"/>
</dbReference>
<dbReference type="HOGENOM" id="CLU_027402_33_6_11"/>
<organism evidence="2 3">
    <name type="scientific">Brachybacterium muris UCD-AY4</name>
    <dbReference type="NCBI Taxonomy" id="1249481"/>
    <lineage>
        <taxon>Bacteria</taxon>
        <taxon>Bacillati</taxon>
        <taxon>Actinomycetota</taxon>
        <taxon>Actinomycetes</taxon>
        <taxon>Micrococcales</taxon>
        <taxon>Dermabacteraceae</taxon>
        <taxon>Brachybacterium</taxon>
    </lineage>
</organism>
<dbReference type="AlphaFoldDB" id="A0A022KXH6"/>
<feature type="coiled-coil region" evidence="1">
    <location>
        <begin position="62"/>
        <end position="89"/>
    </location>
</feature>
<protein>
    <submittedName>
        <fullName evidence="2">Transposase</fullName>
    </submittedName>
</protein>
<reference evidence="2 3" key="1">
    <citation type="journal article" date="2013" name="Genome Announc.">
        <title>Draft genome sequence of an Actinobacterium, Brachybacterium muris strain UCD-AY4.</title>
        <authorList>
            <person name="Lo J.R."/>
            <person name="Lang J.M."/>
            <person name="Darling A.E."/>
            <person name="Eisen J.A."/>
            <person name="Coil D.A."/>
        </authorList>
    </citation>
    <scope>NUCLEOTIDE SEQUENCE [LARGE SCALE GENOMIC DNA]</scope>
    <source>
        <strain evidence="2 3">UCD-AY4</strain>
    </source>
</reference>
<accession>A0A022KXH6</accession>
<dbReference type="Gene3D" id="1.10.10.10">
    <property type="entry name" value="Winged helix-like DNA-binding domain superfamily/Winged helix DNA-binding domain"/>
    <property type="match status" value="1"/>
</dbReference>
<dbReference type="Proteomes" id="UP000019754">
    <property type="component" value="Unassembled WGS sequence"/>
</dbReference>
<dbReference type="GO" id="GO:0003677">
    <property type="term" value="F:DNA binding"/>
    <property type="evidence" value="ECO:0007669"/>
    <property type="project" value="InterPro"/>
</dbReference>
<evidence type="ECO:0000256" key="1">
    <source>
        <dbReference type="SAM" id="Coils"/>
    </source>
</evidence>